<name>A0A2R5FMM6_NOSCO</name>
<dbReference type="Proteomes" id="UP000245124">
    <property type="component" value="Unassembled WGS sequence"/>
</dbReference>
<evidence type="ECO:0000313" key="1">
    <source>
        <dbReference type="EMBL" id="GBG19279.1"/>
    </source>
</evidence>
<dbReference type="EMBL" id="BDUD01000001">
    <property type="protein sequence ID" value="GBG19279.1"/>
    <property type="molecule type" value="Genomic_DNA"/>
</dbReference>
<gene>
    <name evidence="1" type="ORF">NIES4072_29460</name>
</gene>
<protein>
    <submittedName>
        <fullName evidence="1">Uncharacterized protein</fullName>
    </submittedName>
</protein>
<dbReference type="OrthoDB" id="495047at2"/>
<keyword evidence="2" id="KW-1185">Reference proteome</keyword>
<organism evidence="1 2">
    <name type="scientific">Nostoc commune NIES-4072</name>
    <dbReference type="NCBI Taxonomy" id="2005467"/>
    <lineage>
        <taxon>Bacteria</taxon>
        <taxon>Bacillati</taxon>
        <taxon>Cyanobacteriota</taxon>
        <taxon>Cyanophyceae</taxon>
        <taxon>Nostocales</taxon>
        <taxon>Nostocaceae</taxon>
        <taxon>Nostoc</taxon>
    </lineage>
</organism>
<reference evidence="1 2" key="1">
    <citation type="submission" date="2017-06" db="EMBL/GenBank/DDBJ databases">
        <title>Genome sequencing of cyanobaciteial culture collection at National Institute for Environmental Studies (NIES).</title>
        <authorList>
            <person name="Hirose Y."/>
            <person name="Shimura Y."/>
            <person name="Fujisawa T."/>
            <person name="Nakamura Y."/>
            <person name="Kawachi M."/>
        </authorList>
    </citation>
    <scope>NUCLEOTIDE SEQUENCE [LARGE SCALE GENOMIC DNA]</scope>
    <source>
        <strain evidence="1 2">NIES-4072</strain>
    </source>
</reference>
<accession>A0A2R5FMM6</accession>
<dbReference type="RefSeq" id="WP_109009112.1">
    <property type="nucleotide sequence ID" value="NZ_BDUD01000001.1"/>
</dbReference>
<dbReference type="AlphaFoldDB" id="A0A2R5FMM6"/>
<proteinExistence type="predicted"/>
<evidence type="ECO:0000313" key="2">
    <source>
        <dbReference type="Proteomes" id="UP000245124"/>
    </source>
</evidence>
<sequence>MRIWATTAVLVSSWLIFGIIGSKPIKATSVLVENVISSPVPRNTKQITVSNSEFGLKRVDAKGNVTILRTTRVPLQEGNAYGWRIKLKDYQGEVKWREVLRLPKPPETWGTDNGEDFSISADGTTSVTRRTQSAPDGVIENFWTIAPGDPLGKHRIEVYIDDRLISTFEFEIIPVRQI</sequence>
<comment type="caution">
    <text evidence="1">The sequence shown here is derived from an EMBL/GenBank/DDBJ whole genome shotgun (WGS) entry which is preliminary data.</text>
</comment>